<reference evidence="4" key="1">
    <citation type="journal article" date="2006" name="PLoS Biol.">
        <title>Macronuclear genome sequence of the ciliate Tetrahymena thermophila, a model eukaryote.</title>
        <authorList>
            <person name="Eisen J.A."/>
            <person name="Coyne R.S."/>
            <person name="Wu M."/>
            <person name="Wu D."/>
            <person name="Thiagarajan M."/>
            <person name="Wortman J.R."/>
            <person name="Badger J.H."/>
            <person name="Ren Q."/>
            <person name="Amedeo P."/>
            <person name="Jones K.M."/>
            <person name="Tallon L.J."/>
            <person name="Delcher A.L."/>
            <person name="Salzberg S.L."/>
            <person name="Silva J.C."/>
            <person name="Haas B.J."/>
            <person name="Majoros W.H."/>
            <person name="Farzad M."/>
            <person name="Carlton J.M."/>
            <person name="Smith R.K. Jr."/>
            <person name="Garg J."/>
            <person name="Pearlman R.E."/>
            <person name="Karrer K.M."/>
            <person name="Sun L."/>
            <person name="Manning G."/>
            <person name="Elde N.C."/>
            <person name="Turkewitz A.P."/>
            <person name="Asai D.J."/>
            <person name="Wilkes D.E."/>
            <person name="Wang Y."/>
            <person name="Cai H."/>
            <person name="Collins K."/>
            <person name="Stewart B.A."/>
            <person name="Lee S.R."/>
            <person name="Wilamowska K."/>
            <person name="Weinberg Z."/>
            <person name="Ruzzo W.L."/>
            <person name="Wloga D."/>
            <person name="Gaertig J."/>
            <person name="Frankel J."/>
            <person name="Tsao C.-C."/>
            <person name="Gorovsky M.A."/>
            <person name="Keeling P.J."/>
            <person name="Waller R.F."/>
            <person name="Patron N.J."/>
            <person name="Cherry J.M."/>
            <person name="Stover N.A."/>
            <person name="Krieger C.J."/>
            <person name="del Toro C."/>
            <person name="Ryder H.F."/>
            <person name="Williamson S.C."/>
            <person name="Barbeau R.A."/>
            <person name="Hamilton E.P."/>
            <person name="Orias E."/>
        </authorList>
    </citation>
    <scope>NUCLEOTIDE SEQUENCE [LARGE SCALE GENOMIC DNA]</scope>
    <source>
        <strain evidence="4">SB210</strain>
    </source>
</reference>
<dbReference type="GeneID" id="7828862"/>
<keyword evidence="1" id="KW-0175">Coiled coil</keyword>
<evidence type="ECO:0000313" key="3">
    <source>
        <dbReference type="EMBL" id="EAR99305.2"/>
    </source>
</evidence>
<gene>
    <name evidence="3" type="ORF">TTHERM_00628640</name>
</gene>
<evidence type="ECO:0000256" key="1">
    <source>
        <dbReference type="SAM" id="Coils"/>
    </source>
</evidence>
<dbReference type="Proteomes" id="UP000009168">
    <property type="component" value="Unassembled WGS sequence"/>
</dbReference>
<evidence type="ECO:0000256" key="2">
    <source>
        <dbReference type="SAM" id="MobiDB-lite"/>
    </source>
</evidence>
<feature type="region of interest" description="Disordered" evidence="2">
    <location>
        <begin position="319"/>
        <end position="351"/>
    </location>
</feature>
<feature type="region of interest" description="Disordered" evidence="2">
    <location>
        <begin position="152"/>
        <end position="188"/>
    </location>
</feature>
<proteinExistence type="predicted"/>
<dbReference type="EMBL" id="GG662641">
    <property type="protein sequence ID" value="EAR99305.2"/>
    <property type="molecule type" value="Genomic_DNA"/>
</dbReference>
<feature type="compositionally biased region" description="Polar residues" evidence="2">
    <location>
        <begin position="493"/>
        <end position="516"/>
    </location>
</feature>
<feature type="coiled-coil region" evidence="1">
    <location>
        <begin position="753"/>
        <end position="788"/>
    </location>
</feature>
<feature type="compositionally biased region" description="Polar residues" evidence="2">
    <location>
        <begin position="319"/>
        <end position="330"/>
    </location>
</feature>
<protein>
    <submittedName>
        <fullName evidence="3">Endo-1,4-beta-xylanase xylA, putative</fullName>
    </submittedName>
</protein>
<keyword evidence="4" id="KW-1185">Reference proteome</keyword>
<dbReference type="STRING" id="312017.Q23RT4"/>
<organism evidence="3 4">
    <name type="scientific">Tetrahymena thermophila (strain SB210)</name>
    <dbReference type="NCBI Taxonomy" id="312017"/>
    <lineage>
        <taxon>Eukaryota</taxon>
        <taxon>Sar</taxon>
        <taxon>Alveolata</taxon>
        <taxon>Ciliophora</taxon>
        <taxon>Intramacronucleata</taxon>
        <taxon>Oligohymenophorea</taxon>
        <taxon>Hymenostomatida</taxon>
        <taxon>Tetrahymenina</taxon>
        <taxon>Tetrahymenidae</taxon>
        <taxon>Tetrahymena</taxon>
    </lineage>
</organism>
<dbReference type="HOGENOM" id="CLU_257911_0_0_1"/>
<feature type="region of interest" description="Disordered" evidence="2">
    <location>
        <begin position="451"/>
        <end position="567"/>
    </location>
</feature>
<accession>Q23RT4</accession>
<evidence type="ECO:0000313" key="4">
    <source>
        <dbReference type="Proteomes" id="UP000009168"/>
    </source>
</evidence>
<dbReference type="RefSeq" id="XP_001019550.2">
    <property type="nucleotide sequence ID" value="XM_001019550.2"/>
</dbReference>
<feature type="region of interest" description="Disordered" evidence="2">
    <location>
        <begin position="112"/>
        <end position="134"/>
    </location>
</feature>
<feature type="compositionally biased region" description="Polar residues" evidence="2">
    <location>
        <begin position="527"/>
        <end position="567"/>
    </location>
</feature>
<dbReference type="InParanoid" id="Q23RT4"/>
<dbReference type="KEGG" id="tet:TTHERM_00628640"/>
<feature type="compositionally biased region" description="Polar residues" evidence="2">
    <location>
        <begin position="152"/>
        <end position="182"/>
    </location>
</feature>
<feature type="compositionally biased region" description="Low complexity" evidence="2">
    <location>
        <begin position="340"/>
        <end position="350"/>
    </location>
</feature>
<sequence>MYLIYGDAWLPFNQRQTKVIKNRAQSNKRKRIPELPKIKINAQSNLQSNSSRQTYHNSTYLAQYPQSTRNSYQTPYWNSKNLNHYNNIQDESLSHRQYSNQFEDEQRIAQISSNSRKNSQNYSPEITQSARSSSVILDNQSQTKHKYYHQAQNNLNGSHGNQDFHSQTFRPSVTPQSQSFAYTKQDRYSQEGETRTYFYTNNQQRNKKATQSHQQGFYPCDDLSDDKQFSEQADTQFNEKQNYEQNNQIYRETESNSKNSSDIMPKLESSTLYNEKKTYLPKTTENYKFFLNSALKDIHGIYSKNQQLEKVNKDKIRYRSTSKSQVTQENFFEPRKRLNSISSSQKQSSQDMYFNQIKQQPNQTEEYQQRNEQLVIKNTHFSDINQLNQVTQSTKNSQKNHLQLIPHQNNLNQNSDINYNEQFNYRASVDLGQMKQNTNYDFFMKETNQNHLRKNFHSKRIDELSKPKYSTIKQAYPQEKSQSQALKKRKQSPQKIQSEKQSNTTQIQNNSENQQKVKAKDSKEQKLNTQSNNTNLLKENQSILKNNSQEKNNNKRQQTQVNSETQNLADSKVLEVDLLNDDNDIDFDSSFEKLQKTVKQQNKVQEKLSQNSYNSAYNLTSIDKIRILTGKGKFHFSKKIDQNQQQDQKDNLEQAKDFVKQQRIAQIRNDKIERILSLKNTDNYRNSLESNFSSQSLGKLEKQGEINLFTQDDRFSQTFSKFQNSCLLNTEKKIKSRNVQFTVNYGFKLDKEIEFYRKQREQKELKEKEESEQKLKQQKEIISKQNYERERHRNLEVDIVIHSEEIQTKLVFGEKVSFIKIPVVSIAEELDIQYIQQLDQFTSLCTSQKQMKGQQFILRKEKLTELKQQHYLFHINSLMAKENDLYVKDPVAVRVDSEYYLLQFYKVYRKLRDILLMQNSYTIQSKLYQNKSSNYEEDDYSITNQENEEEEVRDQPFLSESQIIHIYKQVLENITQMNEILNIYHSNLNLDNIGLFEGNCVSVINFDETQIIFNKANQKASNKNYIISNNNLQRVQYQKYVKFEEVSSNEFSPLEYQLHDIICLFIQLKFANPDLMSESQFKQCIKIINLEQPLSVSGQIIKQLIQYQQLQQQNLIQSYADTIYIDKHGYGMDYLISYKYQKQENYIDQIIFHLTNLQLQKSNQMLNCLPQQYFSDQLILRAFYYYLTKQYELSYEELLQFEKEYLETYHKEQVQNKELANQKPTECEKISTVNKKILQNLYFWKGRIEFMNKQFDKSDKSFEQYISISQNTCNCLLDLADFYKQVVNLNKSIFYYEQAEKYVINNKDLNLYQIYYVQIMKRQIYFYQNTDNIDKQVEVANRCIQFLTQTYKDEQDCELQSFKQQFSNLIQQQPQAKKQ</sequence>
<name>Q23RT4_TETTS</name>